<reference evidence="4" key="1">
    <citation type="journal article" date="2017" name="Nucleic Acids Res.">
        <title>Proteogenomics produces comprehensive and highly accurate protein-coding gene annotation in a complete genome assembly of Malassezia sympodialis.</title>
        <authorList>
            <person name="Zhu Y."/>
            <person name="Engstroem P.G."/>
            <person name="Tellgren-Roth C."/>
            <person name="Baudo C.D."/>
            <person name="Kennell J.C."/>
            <person name="Sun S."/>
            <person name="Billmyre R.B."/>
            <person name="Schroeder M.S."/>
            <person name="Andersson A."/>
            <person name="Holm T."/>
            <person name="Sigurgeirsson B."/>
            <person name="Wu G."/>
            <person name="Sankaranarayanan S.R."/>
            <person name="Siddharthan R."/>
            <person name="Sanyal K."/>
            <person name="Lundeberg J."/>
            <person name="Nystedt B."/>
            <person name="Boekhout T."/>
            <person name="Dawson T.L. Jr."/>
            <person name="Heitman J."/>
            <person name="Scheynius A."/>
            <person name="Lehtioe J."/>
        </authorList>
    </citation>
    <scope>NUCLEOTIDE SEQUENCE [LARGE SCALE GENOMIC DNA]</scope>
    <source>
        <strain evidence="4">ATCC 42132</strain>
    </source>
</reference>
<feature type="region of interest" description="Disordered" evidence="1">
    <location>
        <begin position="425"/>
        <end position="497"/>
    </location>
</feature>
<feature type="compositionally biased region" description="Low complexity" evidence="1">
    <location>
        <begin position="179"/>
        <end position="221"/>
    </location>
</feature>
<keyword evidence="4" id="KW-1185">Reference proteome</keyword>
<evidence type="ECO:0000256" key="1">
    <source>
        <dbReference type="SAM" id="MobiDB-lite"/>
    </source>
</evidence>
<dbReference type="Proteomes" id="UP000186303">
    <property type="component" value="Chromosome 6"/>
</dbReference>
<name>A0A1M8AA43_MALS4</name>
<feature type="compositionally biased region" description="Low complexity" evidence="1">
    <location>
        <begin position="1"/>
        <end position="132"/>
    </location>
</feature>
<feature type="compositionally biased region" description="Gly residues" evidence="1">
    <location>
        <begin position="137"/>
        <end position="147"/>
    </location>
</feature>
<dbReference type="EMBL" id="LT671826">
    <property type="protein sequence ID" value="SHO79356.1"/>
    <property type="molecule type" value="Genomic_DNA"/>
</dbReference>
<dbReference type="OrthoDB" id="3360284at2759"/>
<dbReference type="AlphaFoldDB" id="A0A1M8AA43"/>
<evidence type="ECO:0000256" key="2">
    <source>
        <dbReference type="SAM" id="Phobius"/>
    </source>
</evidence>
<feature type="compositionally biased region" description="Low complexity" evidence="1">
    <location>
        <begin position="319"/>
        <end position="332"/>
    </location>
</feature>
<feature type="compositionally biased region" description="Polar residues" evidence="1">
    <location>
        <begin position="793"/>
        <end position="802"/>
    </location>
</feature>
<keyword evidence="2" id="KW-0472">Membrane</keyword>
<feature type="region of interest" description="Disordered" evidence="1">
    <location>
        <begin position="1"/>
        <end position="332"/>
    </location>
</feature>
<accession>A0A1M8AA43</accession>
<dbReference type="CDD" id="cd12087">
    <property type="entry name" value="TM_EGFR-like"/>
    <property type="match status" value="1"/>
</dbReference>
<keyword evidence="2" id="KW-1133">Transmembrane helix</keyword>
<evidence type="ECO:0000313" key="4">
    <source>
        <dbReference type="Proteomes" id="UP000186303"/>
    </source>
</evidence>
<feature type="compositionally biased region" description="Low complexity" evidence="1">
    <location>
        <begin position="230"/>
        <end position="307"/>
    </location>
</feature>
<proteinExistence type="predicted"/>
<protein>
    <submittedName>
        <fullName evidence="3">Uncharacterized protein</fullName>
    </submittedName>
</protein>
<feature type="compositionally biased region" description="Low complexity" evidence="1">
    <location>
        <begin position="157"/>
        <end position="170"/>
    </location>
</feature>
<organism evidence="3 4">
    <name type="scientific">Malassezia sympodialis (strain ATCC 42132)</name>
    <name type="common">Atopic eczema-associated yeast</name>
    <dbReference type="NCBI Taxonomy" id="1230383"/>
    <lineage>
        <taxon>Eukaryota</taxon>
        <taxon>Fungi</taxon>
        <taxon>Dikarya</taxon>
        <taxon>Basidiomycota</taxon>
        <taxon>Ustilaginomycotina</taxon>
        <taxon>Malasseziomycetes</taxon>
        <taxon>Malasseziales</taxon>
        <taxon>Malasseziaceae</taxon>
        <taxon>Malassezia</taxon>
    </lineage>
</organism>
<dbReference type="OMA" id="RAILEMW"/>
<feature type="compositionally biased region" description="Gly residues" evidence="1">
    <location>
        <begin position="308"/>
        <end position="318"/>
    </location>
</feature>
<feature type="region of interest" description="Disordered" evidence="1">
    <location>
        <begin position="788"/>
        <end position="811"/>
    </location>
</feature>
<sequence length="827" mass="82589">MDVEQSSRSSSSSTSRSRSESSLSTSSSGSRQQSSSASDTSSSSTSTSSASDTSSSSGTPTRSASDTSSSSSASTRRASDTSSSSSTRRSSSMDQPTTSDSSSSNDDNSTSRGDQSSATSSSSRSRGNDPSPTQNTQGGGGGGGGGDSSSSDNERPTSTQGDSSSSSSRDNGGGGGGASPTSSSSDNNDNNTSSEGGDNSTSSSSDSGPTSSSSSDNQNSSTGGGGGGAMSTSSDAGPTSSSDSGSPSSSDSGSPSSSDSGPTSSSDSGPTSSSDSGPTSSSDSGPTSSSDSGPTSSSSDTNSPSSSSGGGAAAGGGPSSSPSQVSSQSDSGLYTSTSYDEFVTSINGHAITSTRTSVITSTPMPGERLESGGSSYWHDSGAVGGTFAAVGIVAVALLAGLGWFLYRRRKAKRMDADVMAAASAAAATTRTPFDDDDDDGPTGPYGTPGAASGTGGTHPYYNPEYPASPGFHQPNHYARISDGPYSPPSLPEATPGSEGAGVVVPVLPVSAASQYYSPQRPGAPNNVARNTYESLPTDHVYAYNHMPYDAGPASLPAVSSAAAYAIAPTEHQQYDGTMAQGPSAPSMTSERTSHSADYELAPSHLTHTAAPNAYDPEVPQYSFYGHNGHDQVLSNRGHALESSSTGVPSTIYNAYHAPSLDSVPEPTQVGGPMAVNQAPPVTAGGLLPVPITASDDAPPYAAGPSAPVTSDKKRPVDTTAQPTSLDTYTSAAEARQGVTRAFGTDAEGQSALEHGEWDPPALSSAWFPTSEVPAHQTVGESVRMSGAPMQGEAVNTESTLTHTEGESALVEHAPARLVVRNPSPEEE</sequence>
<feature type="transmembrane region" description="Helical" evidence="2">
    <location>
        <begin position="382"/>
        <end position="406"/>
    </location>
</feature>
<gene>
    <name evidence="3" type="ORF">MSYG_3706</name>
</gene>
<keyword evidence="2" id="KW-0812">Transmembrane</keyword>
<evidence type="ECO:0000313" key="3">
    <source>
        <dbReference type="EMBL" id="SHO79356.1"/>
    </source>
</evidence>
<feature type="region of interest" description="Disordered" evidence="1">
    <location>
        <begin position="692"/>
        <end position="724"/>
    </location>
</feature>
<feature type="compositionally biased region" description="Low complexity" evidence="1">
    <location>
        <begin position="441"/>
        <end position="451"/>
    </location>
</feature>